<dbReference type="InterPro" id="IPR001537">
    <property type="entry name" value="SpoU_MeTrfase"/>
</dbReference>
<dbReference type="GO" id="GO:0002938">
    <property type="term" value="P:tRNA guanine ribose methylation"/>
    <property type="evidence" value="ECO:0007669"/>
    <property type="project" value="TreeGrafter"/>
</dbReference>
<evidence type="ECO:0000256" key="1">
    <source>
        <dbReference type="ARBA" id="ARBA00022555"/>
    </source>
</evidence>
<comment type="caution">
    <text evidence="5">The sequence shown here is derived from an EMBL/GenBank/DDBJ whole genome shotgun (WGS) entry which is preliminary data.</text>
</comment>
<dbReference type="InterPro" id="IPR029028">
    <property type="entry name" value="Alpha/beta_knot_MTases"/>
</dbReference>
<dbReference type="PANTHER" id="PTHR43453">
    <property type="entry name" value="RRNA METHYLASE-LIKE"/>
    <property type="match status" value="1"/>
</dbReference>
<dbReference type="EMBL" id="JAQMWT010000005">
    <property type="protein sequence ID" value="KAJ8614421.1"/>
    <property type="molecule type" value="Genomic_DNA"/>
</dbReference>
<feature type="domain" description="tRNA/rRNA methyltransferase SpoU type" evidence="4">
    <location>
        <begin position="31"/>
        <end position="143"/>
    </location>
</feature>
<dbReference type="GO" id="GO:0008173">
    <property type="term" value="F:RNA methyltransferase activity"/>
    <property type="evidence" value="ECO:0007669"/>
    <property type="project" value="InterPro"/>
</dbReference>
<evidence type="ECO:0000259" key="4">
    <source>
        <dbReference type="Pfam" id="PF00588"/>
    </source>
</evidence>
<dbReference type="InterPro" id="IPR033671">
    <property type="entry name" value="TrmH"/>
</dbReference>
<reference evidence="5" key="1">
    <citation type="submission" date="2023-01" db="EMBL/GenBank/DDBJ databases">
        <title>Metagenome sequencing of chrysophaentin producing Chrysophaeum taylorii.</title>
        <authorList>
            <person name="Davison J."/>
            <person name="Bewley C."/>
        </authorList>
    </citation>
    <scope>NUCLEOTIDE SEQUENCE</scope>
    <source>
        <strain evidence="5">NIES-1699</strain>
    </source>
</reference>
<name>A0AAD7UQW5_9STRA</name>
<dbReference type="Gene3D" id="3.40.1280.10">
    <property type="match status" value="1"/>
</dbReference>
<evidence type="ECO:0000313" key="5">
    <source>
        <dbReference type="EMBL" id="KAJ8614421.1"/>
    </source>
</evidence>
<keyword evidence="3" id="KW-0808">Transferase</keyword>
<keyword evidence="1" id="KW-0694">RNA-binding</keyword>
<dbReference type="SUPFAM" id="SSF75217">
    <property type="entry name" value="alpha/beta knot"/>
    <property type="match status" value="1"/>
</dbReference>
<gene>
    <name evidence="5" type="ORF">CTAYLR_000749</name>
</gene>
<evidence type="ECO:0000313" key="6">
    <source>
        <dbReference type="Proteomes" id="UP001230188"/>
    </source>
</evidence>
<dbReference type="InterPro" id="IPR029026">
    <property type="entry name" value="tRNA_m1G_MTases_N"/>
</dbReference>
<proteinExistence type="predicted"/>
<keyword evidence="6" id="KW-1185">Reference proteome</keyword>
<evidence type="ECO:0000256" key="2">
    <source>
        <dbReference type="ARBA" id="ARBA00022603"/>
    </source>
</evidence>
<sequence length="236" mass="25710">MGVQHVWSVAGTLGEKLRGRRPRDVRSLVASFAPTGSQIAAIGKGADAWLSLRSFETPGECVAALRAENWTIWVAADDEDALSLASSRRPNDVGGDRKLAIVIGRESDGICAEFAEAAERRVCLPLGGFTTSLNLSVATALIVQRLFDWFPHFRGDLSPDEKAALRLSWRDHLAKNTTARERLAPWIEHPELVPTHATAHYGDARVSSGSWAPRRVREREAAVLESATPPAQQQTG</sequence>
<protein>
    <recommendedName>
        <fullName evidence="4">tRNA/rRNA methyltransferase SpoU type domain-containing protein</fullName>
    </recommendedName>
</protein>
<evidence type="ECO:0000256" key="3">
    <source>
        <dbReference type="ARBA" id="ARBA00022679"/>
    </source>
</evidence>
<keyword evidence="1" id="KW-0820">tRNA-binding</keyword>
<dbReference type="Pfam" id="PF00588">
    <property type="entry name" value="SpoU_methylase"/>
    <property type="match status" value="1"/>
</dbReference>
<dbReference type="Proteomes" id="UP001230188">
    <property type="component" value="Unassembled WGS sequence"/>
</dbReference>
<keyword evidence="2" id="KW-0489">Methyltransferase</keyword>
<dbReference type="PANTHER" id="PTHR43453:SF3">
    <property type="entry name" value="TRNA_RRNA METHYLTRANSFERASE SPOU TYPE DOMAIN-CONTAINING PROTEIN"/>
    <property type="match status" value="1"/>
</dbReference>
<accession>A0AAD7UQW5</accession>
<dbReference type="GO" id="GO:0000049">
    <property type="term" value="F:tRNA binding"/>
    <property type="evidence" value="ECO:0007669"/>
    <property type="project" value="UniProtKB-KW"/>
</dbReference>
<organism evidence="5 6">
    <name type="scientific">Chrysophaeum taylorii</name>
    <dbReference type="NCBI Taxonomy" id="2483200"/>
    <lineage>
        <taxon>Eukaryota</taxon>
        <taxon>Sar</taxon>
        <taxon>Stramenopiles</taxon>
        <taxon>Ochrophyta</taxon>
        <taxon>Pelagophyceae</taxon>
        <taxon>Pelagomonadales</taxon>
        <taxon>Pelagomonadaceae</taxon>
        <taxon>Chrysophaeum</taxon>
    </lineage>
</organism>
<dbReference type="AlphaFoldDB" id="A0AAD7UQW5"/>